<evidence type="ECO:0000313" key="1">
    <source>
        <dbReference type="EMBL" id="GBF50142.1"/>
    </source>
</evidence>
<dbReference type="EMBL" id="BFBB01000004">
    <property type="protein sequence ID" value="GBF50142.1"/>
    <property type="molecule type" value="Genomic_DNA"/>
</dbReference>
<protein>
    <submittedName>
        <fullName evidence="1">Uncharacterized protein</fullName>
    </submittedName>
</protein>
<dbReference type="AlphaFoldDB" id="A0A2P2DZT1"/>
<organism evidence="1 2">
    <name type="scientific">Leptospira ryugenii</name>
    <dbReference type="NCBI Taxonomy" id="1917863"/>
    <lineage>
        <taxon>Bacteria</taxon>
        <taxon>Pseudomonadati</taxon>
        <taxon>Spirochaetota</taxon>
        <taxon>Spirochaetia</taxon>
        <taxon>Leptospirales</taxon>
        <taxon>Leptospiraceae</taxon>
        <taxon>Leptospira</taxon>
    </lineage>
</organism>
<gene>
    <name evidence="1" type="ORF">LPTSP4_16660</name>
</gene>
<proteinExistence type="predicted"/>
<name>A0A2P2DZT1_9LEPT</name>
<accession>A0A2P2DZT1</accession>
<keyword evidence="2" id="KW-1185">Reference proteome</keyword>
<reference evidence="1 2" key="1">
    <citation type="submission" date="2018-02" db="EMBL/GenBank/DDBJ databases">
        <title>Novel Leptospira species isolated from soil and water in Japan.</title>
        <authorList>
            <person name="Nakao R."/>
            <person name="Masuzawa T."/>
        </authorList>
    </citation>
    <scope>NUCLEOTIDE SEQUENCE [LARGE SCALE GENOMIC DNA]</scope>
    <source>
        <strain evidence="1 2">YH101</strain>
    </source>
</reference>
<sequence>MISQAKQSQGESIRYLLPGFCDASVSLANNARGGESNRETIAVQLTSHLSSGFSHILSVGDPNLKRLQEEIQKGRMFGPYLIQSQRPLLLGSHIPNEKKETKLYREFSEREESKWSQWIEPDRANFFPIFLKRHREDSFPKRDLYRIRVWAERKGLVPIVYSFVDPLAWQDALDSGYPVVFHAMTRETDLPELQTRNYLWAPLFALSRAQSWKENPKAIRQTLQSFSELQTQSHQKLVEPFLLGLSSDDTSSESEADPFMGLGVPFQGFPEERLLFASGTGNYALFPGTAALWEADIWLRWKEERRREDELDPPEESSHFFDRIFFWSSPKRIRKTHRDPNSRQEERIQLLETLSKRTCRFLKADHGGEIKVGGPAHFSVHTENPLKSRMGIFKIESMVLAGKLVYTPKTKSSKK</sequence>
<comment type="caution">
    <text evidence="1">The sequence shown here is derived from an EMBL/GenBank/DDBJ whole genome shotgun (WGS) entry which is preliminary data.</text>
</comment>
<evidence type="ECO:0000313" key="2">
    <source>
        <dbReference type="Proteomes" id="UP000245133"/>
    </source>
</evidence>
<dbReference type="Proteomes" id="UP000245133">
    <property type="component" value="Unassembled WGS sequence"/>
</dbReference>